<reference evidence="5" key="1">
    <citation type="submission" date="2025-08" db="UniProtKB">
        <authorList>
            <consortium name="Ensembl"/>
        </authorList>
    </citation>
    <scope>IDENTIFICATION</scope>
</reference>
<keyword evidence="3" id="KW-1015">Disulfide bond</keyword>
<comment type="caution">
    <text evidence="3">Lacks conserved residue(s) required for the propagation of feature annotation.</text>
</comment>
<dbReference type="InterPro" id="IPR015258">
    <property type="entry name" value="Vitellinogen_b-sht_shell"/>
</dbReference>
<dbReference type="InterPro" id="IPR001747">
    <property type="entry name" value="Vitellogenin_N"/>
</dbReference>
<dbReference type="PROSITE" id="PS51211">
    <property type="entry name" value="VITELLOGENIN"/>
    <property type="match status" value="1"/>
</dbReference>
<evidence type="ECO:0000259" key="4">
    <source>
        <dbReference type="PROSITE" id="PS51211"/>
    </source>
</evidence>
<dbReference type="SMART" id="SM01170">
    <property type="entry name" value="DUF1944"/>
    <property type="match status" value="1"/>
</dbReference>
<name>A0A3Q4MZZ3_NEOBR</name>
<dbReference type="Proteomes" id="UP000261580">
    <property type="component" value="Unassembled WGS sequence"/>
</dbReference>
<keyword evidence="6" id="KW-1185">Reference proteome</keyword>
<dbReference type="Gene3D" id="2.20.90.10">
    <property type="entry name" value="Vitellinogen, beta-sheet shell domain"/>
    <property type="match status" value="1"/>
</dbReference>
<dbReference type="GeneTree" id="ENSGT00530000064273"/>
<dbReference type="GO" id="GO:0071391">
    <property type="term" value="P:cellular response to estrogen stimulus"/>
    <property type="evidence" value="ECO:0007669"/>
    <property type="project" value="TreeGrafter"/>
</dbReference>
<evidence type="ECO:0000313" key="5">
    <source>
        <dbReference type="Ensembl" id="ENSNBRP00000023559.1"/>
    </source>
</evidence>
<sequence>IPYVNGAVGKVFAPETVSTTVLNIYRGILNVFQLNIKKTLNVYELQEAGTQGVCKTLYSITEDTEAERVYLRKTRDMSHCQERITKDMGLAYTEKCGKCQGRFLDSQAAVFGVIFRAVKADKKQGYQFIAYMDKTTSRLQIILDDIVPDNNWRLCADGAVLSMHKVKAKINWGAECNQYDTAITAETGLVGRNPAARLKVDWNRLPSDLQHRAKTMYKYICAHVTAGLIQEKDKNSDKQLSLTVAVISDTIIDLIWKTPRIKDLTSFSDVSGKVKHLLAAAGAGNGSCLSFKGGQAVSFSDII</sequence>
<dbReference type="Pfam" id="PF09175">
    <property type="entry name" value="Vit_b-sht_shell"/>
    <property type="match status" value="1"/>
</dbReference>
<dbReference type="InterPro" id="IPR050733">
    <property type="entry name" value="Vitellogenin/Apolipophorin"/>
</dbReference>
<keyword evidence="2" id="KW-0325">Glycoprotein</keyword>
<evidence type="ECO:0000313" key="6">
    <source>
        <dbReference type="Proteomes" id="UP000261580"/>
    </source>
</evidence>
<accession>A0A3Q4MZZ3</accession>
<dbReference type="Bgee" id="ENSNBRG00000018034">
    <property type="expression patterns" value="Expressed in blood and 1 other cell type or tissue"/>
</dbReference>
<evidence type="ECO:0000256" key="2">
    <source>
        <dbReference type="ARBA" id="ARBA00023180"/>
    </source>
</evidence>
<dbReference type="SUPFAM" id="SSF56968">
    <property type="entry name" value="Lipovitellin-phosvitin complex, beta-sheet shell regions"/>
    <property type="match status" value="2"/>
</dbReference>
<organism evidence="5 6">
    <name type="scientific">Neolamprologus brichardi</name>
    <name type="common">Fairy cichlid</name>
    <name type="synonym">Lamprologus brichardi</name>
    <dbReference type="NCBI Taxonomy" id="32507"/>
    <lineage>
        <taxon>Eukaryota</taxon>
        <taxon>Metazoa</taxon>
        <taxon>Chordata</taxon>
        <taxon>Craniata</taxon>
        <taxon>Vertebrata</taxon>
        <taxon>Euteleostomi</taxon>
        <taxon>Actinopterygii</taxon>
        <taxon>Neopterygii</taxon>
        <taxon>Teleostei</taxon>
        <taxon>Neoteleostei</taxon>
        <taxon>Acanthomorphata</taxon>
        <taxon>Ovalentaria</taxon>
        <taxon>Cichlomorphae</taxon>
        <taxon>Cichliformes</taxon>
        <taxon>Cichlidae</taxon>
        <taxon>African cichlids</taxon>
        <taxon>Pseudocrenilabrinae</taxon>
        <taxon>Lamprologini</taxon>
        <taxon>Neolamprologus</taxon>
    </lineage>
</organism>
<dbReference type="InterPro" id="IPR015819">
    <property type="entry name" value="Lipid_transp_b-sht_shell"/>
</dbReference>
<dbReference type="GO" id="GO:0005319">
    <property type="term" value="F:lipid transporter activity"/>
    <property type="evidence" value="ECO:0007669"/>
    <property type="project" value="InterPro"/>
</dbReference>
<proteinExistence type="predicted"/>
<feature type="disulfide bond" evidence="3">
    <location>
        <begin position="54"/>
        <end position="80"/>
    </location>
</feature>
<feature type="domain" description="Vitellogenin" evidence="4">
    <location>
        <begin position="1"/>
        <end position="303"/>
    </location>
</feature>
<protein>
    <recommendedName>
        <fullName evidence="4">Vitellogenin domain-containing protein</fullName>
    </recommendedName>
</protein>
<feature type="disulfide bond" evidence="3">
    <location>
        <begin position="96"/>
        <end position="99"/>
    </location>
</feature>
<dbReference type="PANTHER" id="PTHR23345">
    <property type="entry name" value="VITELLOGENIN-RELATED"/>
    <property type="match status" value="1"/>
</dbReference>
<dbReference type="Ensembl" id="ENSNBRT00000024173.1">
    <property type="protein sequence ID" value="ENSNBRP00000023559.1"/>
    <property type="gene ID" value="ENSNBRG00000018034.1"/>
</dbReference>
<dbReference type="GO" id="GO:0032355">
    <property type="term" value="P:response to estradiol"/>
    <property type="evidence" value="ECO:0007669"/>
    <property type="project" value="TreeGrafter"/>
</dbReference>
<evidence type="ECO:0000256" key="3">
    <source>
        <dbReference type="PROSITE-ProRule" id="PRU00557"/>
    </source>
</evidence>
<reference evidence="5" key="2">
    <citation type="submission" date="2025-09" db="UniProtKB">
        <authorList>
            <consortium name="Ensembl"/>
        </authorList>
    </citation>
    <scope>IDENTIFICATION</scope>
</reference>
<keyword evidence="1" id="KW-0758">Storage protein</keyword>
<dbReference type="AlphaFoldDB" id="A0A3Q4MZZ3"/>
<evidence type="ECO:0000256" key="1">
    <source>
        <dbReference type="ARBA" id="ARBA00022761"/>
    </source>
</evidence>
<dbReference type="InterPro" id="IPR037088">
    <property type="entry name" value="Vitellinogen_b-sht_shell_sf"/>
</dbReference>
<dbReference type="PANTHER" id="PTHR23345:SF9">
    <property type="entry name" value="VITELLOGENIN-RELATED"/>
    <property type="match status" value="1"/>
</dbReference>
<dbReference type="Pfam" id="PF01347">
    <property type="entry name" value="Vitellogenin_N"/>
    <property type="match status" value="1"/>
</dbReference>
<dbReference type="GO" id="GO:0045735">
    <property type="term" value="F:nutrient reservoir activity"/>
    <property type="evidence" value="ECO:0007669"/>
    <property type="project" value="UniProtKB-KW"/>
</dbReference>